<organism evidence="1 2">
    <name type="scientific">Winogradskyella arenosi</name>
    <dbReference type="NCBI Taxonomy" id="533325"/>
    <lineage>
        <taxon>Bacteria</taxon>
        <taxon>Pseudomonadati</taxon>
        <taxon>Bacteroidota</taxon>
        <taxon>Flavobacteriia</taxon>
        <taxon>Flavobacteriales</taxon>
        <taxon>Flavobacteriaceae</taxon>
        <taxon>Winogradskyella</taxon>
    </lineage>
</organism>
<gene>
    <name evidence="1" type="ORF">DFQ08_101901</name>
</gene>
<reference evidence="1 2" key="1">
    <citation type="submission" date="2018-07" db="EMBL/GenBank/DDBJ databases">
        <title>Genomic Encyclopedia of Type Strains, Phase III (KMG-III): the genomes of soil and plant-associated and newly described type strains.</title>
        <authorList>
            <person name="Whitman W."/>
        </authorList>
    </citation>
    <scope>NUCLEOTIDE SEQUENCE [LARGE SCALE GENOMIC DNA]</scope>
    <source>
        <strain evidence="1 2">CECT 7958</strain>
    </source>
</reference>
<evidence type="ECO:0000313" key="1">
    <source>
        <dbReference type="EMBL" id="RCW94097.1"/>
    </source>
</evidence>
<dbReference type="Pfam" id="PF25594">
    <property type="entry name" value="GldB_lipo"/>
    <property type="match status" value="1"/>
</dbReference>
<dbReference type="NCBIfam" id="TIGR03514">
    <property type="entry name" value="GldB_lipo"/>
    <property type="match status" value="1"/>
</dbReference>
<dbReference type="OrthoDB" id="976022at2"/>
<dbReference type="InterPro" id="IPR019853">
    <property type="entry name" value="GldB-like"/>
</dbReference>
<proteinExistence type="predicted"/>
<dbReference type="AlphaFoldDB" id="A0A368ZLU1"/>
<dbReference type="RefSeq" id="WP_114308678.1">
    <property type="nucleotide sequence ID" value="NZ_QPJO01000001.1"/>
</dbReference>
<keyword evidence="2" id="KW-1185">Reference proteome</keyword>
<evidence type="ECO:0000313" key="2">
    <source>
        <dbReference type="Proteomes" id="UP000253436"/>
    </source>
</evidence>
<dbReference type="EMBL" id="QPJO01000001">
    <property type="protein sequence ID" value="RCW94097.1"/>
    <property type="molecule type" value="Genomic_DNA"/>
</dbReference>
<accession>A0A368ZLU1</accession>
<dbReference type="PROSITE" id="PS51257">
    <property type="entry name" value="PROKAR_LIPOPROTEIN"/>
    <property type="match status" value="1"/>
</dbReference>
<protein>
    <submittedName>
        <fullName evidence="1">Protein involved in gliding motility GldB</fullName>
    </submittedName>
</protein>
<sequence>MKVRIYIILCLAFTFMACEEESKVEAAIANIEVDFKVERFDTDFYKAKAEDLPQLKTDYPFLFSKRIPDSVWVEQLNDTLHDEILTEVNRKYANFDKTSSELKSLFQHLKYYDPVFSVPRVVTLTNYVQYRDKVVVTDTIALIALDNYLGEDHRFYRDGNIPLYLSKNFRQEQIVVDLAEAYAEKYTFQQQRKFLLDEMIYYGKLLYFKDKMIPFKSDAEKIGYTNDQLGWAEANESPMWSYFIEKELLYNTDNKLLSRFITDAPFSKFYLELDNESPGQVGQYIGWQIVRAYADATGEDLMTILQKEPEEIFTKSKFKPKK</sequence>
<dbReference type="Proteomes" id="UP000253436">
    <property type="component" value="Unassembled WGS sequence"/>
</dbReference>
<comment type="caution">
    <text evidence="1">The sequence shown here is derived from an EMBL/GenBank/DDBJ whole genome shotgun (WGS) entry which is preliminary data.</text>
</comment>
<name>A0A368ZLU1_9FLAO</name>